<organism evidence="2 3">
    <name type="scientific">Aliiroseovarius zhejiangensis</name>
    <dbReference type="NCBI Taxonomy" id="1632025"/>
    <lineage>
        <taxon>Bacteria</taxon>
        <taxon>Pseudomonadati</taxon>
        <taxon>Pseudomonadota</taxon>
        <taxon>Alphaproteobacteria</taxon>
        <taxon>Rhodobacterales</taxon>
        <taxon>Paracoccaceae</taxon>
        <taxon>Aliiroseovarius</taxon>
    </lineage>
</organism>
<accession>A0ABQ3J616</accession>
<dbReference type="PROSITE" id="PS51379">
    <property type="entry name" value="4FE4S_FER_2"/>
    <property type="match status" value="1"/>
</dbReference>
<dbReference type="PANTHER" id="PTHR31332">
    <property type="entry name" value="7-HYDROXYMETHYL CHLOROPHYLL A REDUCTASE, CHLOROPLASTIC"/>
    <property type="match status" value="1"/>
</dbReference>
<dbReference type="Pfam" id="PF04422">
    <property type="entry name" value="FrhB_FdhB_N"/>
    <property type="match status" value="1"/>
</dbReference>
<dbReference type="InterPro" id="IPR045220">
    <property type="entry name" value="FRHB/FDHB/HCAR-like"/>
</dbReference>
<feature type="domain" description="4Fe-4S ferredoxin-type" evidence="1">
    <location>
        <begin position="15"/>
        <end position="44"/>
    </location>
</feature>
<protein>
    <recommendedName>
        <fullName evidence="1">4Fe-4S ferredoxin-type domain-containing protein</fullName>
    </recommendedName>
</protein>
<dbReference type="PANTHER" id="PTHR31332:SF0">
    <property type="entry name" value="7-HYDROXYMETHYL CHLOROPHYLL A REDUCTASE, CHLOROPLASTIC"/>
    <property type="match status" value="1"/>
</dbReference>
<dbReference type="Pfam" id="PF04432">
    <property type="entry name" value="FrhB_FdhB_C"/>
    <property type="match status" value="1"/>
</dbReference>
<evidence type="ECO:0000259" key="1">
    <source>
        <dbReference type="PROSITE" id="PS51379"/>
    </source>
</evidence>
<dbReference type="InterPro" id="IPR007525">
    <property type="entry name" value="FrhB_FdhB_C"/>
</dbReference>
<dbReference type="Proteomes" id="UP000609802">
    <property type="component" value="Unassembled WGS sequence"/>
</dbReference>
<evidence type="ECO:0000313" key="3">
    <source>
        <dbReference type="Proteomes" id="UP000609802"/>
    </source>
</evidence>
<name>A0ABQ3J616_9RHOB</name>
<reference evidence="3" key="1">
    <citation type="journal article" date="2019" name="Int. J. Syst. Evol. Microbiol.">
        <title>The Global Catalogue of Microorganisms (GCM) 10K type strain sequencing project: providing services to taxonomists for standard genome sequencing and annotation.</title>
        <authorList>
            <consortium name="The Broad Institute Genomics Platform"/>
            <consortium name="The Broad Institute Genome Sequencing Center for Infectious Disease"/>
            <person name="Wu L."/>
            <person name="Ma J."/>
        </authorList>
    </citation>
    <scope>NUCLEOTIDE SEQUENCE [LARGE SCALE GENOMIC DNA]</scope>
    <source>
        <strain evidence="3">KCTC 42443</strain>
    </source>
</reference>
<proteinExistence type="predicted"/>
<gene>
    <name evidence="2" type="ORF">GCM10016455_29600</name>
</gene>
<comment type="caution">
    <text evidence="2">The sequence shown here is derived from an EMBL/GenBank/DDBJ whole genome shotgun (WGS) entry which is preliminary data.</text>
</comment>
<dbReference type="EMBL" id="BNCH01000008">
    <property type="protein sequence ID" value="GHF06504.1"/>
    <property type="molecule type" value="Genomic_DNA"/>
</dbReference>
<dbReference type="InterPro" id="IPR017896">
    <property type="entry name" value="4Fe4S_Fe-S-bd"/>
</dbReference>
<evidence type="ECO:0000313" key="2">
    <source>
        <dbReference type="EMBL" id="GHF06504.1"/>
    </source>
</evidence>
<sequence>MNSQARDELEKRSKTIARVAQGSLCSGCGACAAVAPDKIKMVLQDPGFLRPQLSDGLSDEEDETIARICPGMGQSVEANGRADDVIWGPYLHMHTGHAIDPQLRFAGSSGGALSAVILHLLDSGQIDHVLQTGPSETLPTANKTFLSDTREEILSAAGSRYAPSAPLAELDLHLATGKKFALVGKPCDIAALRALAKFDPRIDAQIPFMLSFFCAGVPSLTGSGKVLDALGARVEEVRAFRYRGNGWPGKATAILHDGETHSMSYHESWGGILSSHVQHRCKICADGSGTAADLVCADAWTCDADGYPLFEEQDGISLIVTRTKVGESVLQGAVDAGVLAIDHFNNDQLATMQPGQTNRRRALLARLAGLWILRKPIPHYRGLHLLKMARQNTFARNSRNFLGMLRRGFTGRI</sequence>
<keyword evidence="3" id="KW-1185">Reference proteome</keyword>
<dbReference type="InterPro" id="IPR007516">
    <property type="entry name" value="Co_F420_Hydgase/DH_bsu_N"/>
</dbReference>